<dbReference type="AlphaFoldDB" id="A0AB39S0Y3"/>
<protein>
    <submittedName>
        <fullName evidence="2">Uncharacterized protein</fullName>
    </submittedName>
</protein>
<proteinExistence type="predicted"/>
<dbReference type="RefSeq" id="WP_369254752.1">
    <property type="nucleotide sequence ID" value="NZ_CP163440.1"/>
</dbReference>
<name>A0AB39S0Y3_9ACTN</name>
<sequence length="69" mass="7307">MAGLLLFGRIMLRAWGGFRLAALCLVLAAVPAASRLSLVAALAGVVVVLAAVAAAETWWYAELRRRVRG</sequence>
<keyword evidence="1" id="KW-0812">Transmembrane</keyword>
<organism evidence="2">
    <name type="scientific">Streptomyces sp. R35</name>
    <dbReference type="NCBI Taxonomy" id="3238630"/>
    <lineage>
        <taxon>Bacteria</taxon>
        <taxon>Bacillati</taxon>
        <taxon>Actinomycetota</taxon>
        <taxon>Actinomycetes</taxon>
        <taxon>Kitasatosporales</taxon>
        <taxon>Streptomycetaceae</taxon>
        <taxon>Streptomyces</taxon>
    </lineage>
</organism>
<feature type="transmembrane region" description="Helical" evidence="1">
    <location>
        <begin position="12"/>
        <end position="32"/>
    </location>
</feature>
<gene>
    <name evidence="2" type="ORF">AB5J50_03455</name>
</gene>
<feature type="transmembrane region" description="Helical" evidence="1">
    <location>
        <begin position="38"/>
        <end position="61"/>
    </location>
</feature>
<evidence type="ECO:0000256" key="1">
    <source>
        <dbReference type="SAM" id="Phobius"/>
    </source>
</evidence>
<accession>A0AB39S0Y3</accession>
<dbReference type="EMBL" id="CP163440">
    <property type="protein sequence ID" value="XDQ59887.1"/>
    <property type="molecule type" value="Genomic_DNA"/>
</dbReference>
<keyword evidence="1" id="KW-1133">Transmembrane helix</keyword>
<evidence type="ECO:0000313" key="2">
    <source>
        <dbReference type="EMBL" id="XDQ59887.1"/>
    </source>
</evidence>
<reference evidence="2" key="1">
    <citation type="submission" date="2024-07" db="EMBL/GenBank/DDBJ databases">
        <authorList>
            <person name="Yu S.T."/>
        </authorList>
    </citation>
    <scope>NUCLEOTIDE SEQUENCE</scope>
    <source>
        <strain evidence="2">R35</strain>
    </source>
</reference>
<keyword evidence="1" id="KW-0472">Membrane</keyword>